<dbReference type="GO" id="GO:0016787">
    <property type="term" value="F:hydrolase activity"/>
    <property type="evidence" value="ECO:0007669"/>
    <property type="project" value="UniProtKB-UniRule"/>
</dbReference>
<evidence type="ECO:0000313" key="7">
    <source>
        <dbReference type="Proteomes" id="UP001224674"/>
    </source>
</evidence>
<dbReference type="InterPro" id="IPR037483">
    <property type="entry name" value="YjjU-like"/>
</dbReference>
<evidence type="ECO:0000256" key="1">
    <source>
        <dbReference type="ARBA" id="ARBA00022801"/>
    </source>
</evidence>
<dbReference type="SUPFAM" id="SSF52151">
    <property type="entry name" value="FabD/lysophospholipase-like"/>
    <property type="match status" value="1"/>
</dbReference>
<dbReference type="InterPro" id="IPR016035">
    <property type="entry name" value="Acyl_Trfase/lysoPLipase"/>
</dbReference>
<feature type="active site" description="Nucleophile" evidence="4">
    <location>
        <position position="50"/>
    </location>
</feature>
<keyword evidence="2 4" id="KW-0442">Lipid degradation</keyword>
<protein>
    <submittedName>
        <fullName evidence="6">Patatin family protein</fullName>
    </submittedName>
</protein>
<sequence>MELASTAQHSNITDTALVLEGGGMRASYTAGLVVSLLEQNILFDFVAGISAGSTLAVNYVAQDPLRTRRSFVEFAGDPRLGSWWTWLQGHGVLNSKYIYEDSCRSEGVLPFDFQVYRDNPAQIQLGGFKMATGETVWWDKEATSTEAALMRRVRASSTIPILMPKVNVNGELFLDGAFGIDGGVPLSTALEHGYEKLLVVMTREESYWKDKQRFEPVIRSWFPRYPAVIDAMLTRHERYNETKEKLFELRDQGKAYLFIPEVMPVSSGTRDLRLLRETYERGYRQAQRELPAIQEFLDLR</sequence>
<accession>A0AAJ6ANH4</accession>
<comment type="caution">
    <text evidence="4">Lacks conserved residue(s) required for the propagation of feature annotation.</text>
</comment>
<dbReference type="CDD" id="cd07208">
    <property type="entry name" value="Pat_hypo_Ecoli_yjju_like"/>
    <property type="match status" value="1"/>
</dbReference>
<dbReference type="Pfam" id="PF19890">
    <property type="entry name" value="DUF6363"/>
    <property type="match status" value="1"/>
</dbReference>
<dbReference type="PROSITE" id="PS51635">
    <property type="entry name" value="PNPLA"/>
    <property type="match status" value="1"/>
</dbReference>
<feature type="short sequence motif" description="DGA/G" evidence="4">
    <location>
        <begin position="175"/>
        <end position="177"/>
    </location>
</feature>
<keyword evidence="3 4" id="KW-0443">Lipid metabolism</keyword>
<proteinExistence type="predicted"/>
<dbReference type="RefSeq" id="WP_233487805.1">
    <property type="nucleotide sequence ID" value="NZ_CP122561.1"/>
</dbReference>
<dbReference type="InterPro" id="IPR050301">
    <property type="entry name" value="NTE"/>
</dbReference>
<keyword evidence="7" id="KW-1185">Reference proteome</keyword>
<dbReference type="Pfam" id="PF01734">
    <property type="entry name" value="Patatin"/>
    <property type="match status" value="1"/>
</dbReference>
<reference evidence="6 7" key="1">
    <citation type="submission" date="2023-03" db="EMBL/GenBank/DDBJ databases">
        <title>Complete genome sequences of several Auritidibacter ignavus strains isolated from ear infections.</title>
        <authorList>
            <person name="Baehr T."/>
            <person name="Baumhoegger A.M."/>
        </authorList>
    </citation>
    <scope>NUCLEOTIDE SEQUENCE [LARGE SCALE GENOMIC DNA]</scope>
    <source>
        <strain evidence="6 7">BABAE-6</strain>
    </source>
</reference>
<dbReference type="InterPro" id="IPR002641">
    <property type="entry name" value="PNPLA_dom"/>
</dbReference>
<dbReference type="EMBL" id="CP122566">
    <property type="protein sequence ID" value="WGH93235.1"/>
    <property type="molecule type" value="Genomic_DNA"/>
</dbReference>
<dbReference type="PANTHER" id="PTHR14226:SF25">
    <property type="entry name" value="PHOSPHOESTERASE"/>
    <property type="match status" value="1"/>
</dbReference>
<organism evidence="6 7">
    <name type="scientific">Auritidibacter ignavus</name>
    <dbReference type="NCBI Taxonomy" id="678932"/>
    <lineage>
        <taxon>Bacteria</taxon>
        <taxon>Bacillati</taxon>
        <taxon>Actinomycetota</taxon>
        <taxon>Actinomycetes</taxon>
        <taxon>Micrococcales</taxon>
        <taxon>Micrococcaceae</taxon>
        <taxon>Auritidibacter</taxon>
    </lineage>
</organism>
<name>A0AAJ6ANH4_9MICC</name>
<dbReference type="InterPro" id="IPR045943">
    <property type="entry name" value="DUF6363"/>
</dbReference>
<feature type="domain" description="PNPLA" evidence="5">
    <location>
        <begin position="17"/>
        <end position="190"/>
    </location>
</feature>
<dbReference type="PANTHER" id="PTHR14226">
    <property type="entry name" value="NEUROPATHY TARGET ESTERASE/SWISS CHEESE D.MELANOGASTER"/>
    <property type="match status" value="1"/>
</dbReference>
<dbReference type="GO" id="GO:0016042">
    <property type="term" value="P:lipid catabolic process"/>
    <property type="evidence" value="ECO:0007669"/>
    <property type="project" value="UniProtKB-UniRule"/>
</dbReference>
<gene>
    <name evidence="6" type="ORF">QDX21_13280</name>
</gene>
<evidence type="ECO:0000256" key="2">
    <source>
        <dbReference type="ARBA" id="ARBA00022963"/>
    </source>
</evidence>
<keyword evidence="1 4" id="KW-0378">Hydrolase</keyword>
<feature type="active site" description="Proton acceptor" evidence="4">
    <location>
        <position position="175"/>
    </location>
</feature>
<evidence type="ECO:0000256" key="3">
    <source>
        <dbReference type="ARBA" id="ARBA00023098"/>
    </source>
</evidence>
<evidence type="ECO:0000313" key="6">
    <source>
        <dbReference type="EMBL" id="WGH93235.1"/>
    </source>
</evidence>
<evidence type="ECO:0000256" key="4">
    <source>
        <dbReference type="PROSITE-ProRule" id="PRU01161"/>
    </source>
</evidence>
<dbReference type="Proteomes" id="UP001224674">
    <property type="component" value="Chromosome"/>
</dbReference>
<feature type="short sequence motif" description="GXSXG" evidence="4">
    <location>
        <begin position="48"/>
        <end position="52"/>
    </location>
</feature>
<dbReference type="Gene3D" id="3.40.1090.10">
    <property type="entry name" value="Cytosolic phospholipase A2 catalytic domain"/>
    <property type="match status" value="1"/>
</dbReference>
<dbReference type="AlphaFoldDB" id="A0AAJ6ANH4"/>
<evidence type="ECO:0000259" key="5">
    <source>
        <dbReference type="PROSITE" id="PS51635"/>
    </source>
</evidence>